<evidence type="ECO:0000313" key="2">
    <source>
        <dbReference type="Proteomes" id="UP001607302"/>
    </source>
</evidence>
<gene>
    <name evidence="1" type="ORF">V1478_012726</name>
</gene>
<dbReference type="AlphaFoldDB" id="A0ABD2A8S4"/>
<proteinExistence type="predicted"/>
<dbReference type="EMBL" id="JAUDFV010000153">
    <property type="protein sequence ID" value="KAL2717026.1"/>
    <property type="molecule type" value="Genomic_DNA"/>
</dbReference>
<sequence>MTGVCSEAFRIEVYFVVNLKREDLEDGRPFRLREDFLVSHDRTSSKSERLKYAYVDARRNVGISILLRRTWRRSKKSKYGMLYIAFSRVKRRSSLKVLLPSENPRHSRNVLWKEVLEHHGSKSECNIYETRVAWSYPDNMEDFLVE</sequence>
<dbReference type="Proteomes" id="UP001607302">
    <property type="component" value="Unassembled WGS sequence"/>
</dbReference>
<keyword evidence="2" id="KW-1185">Reference proteome</keyword>
<name>A0ABD2A8S4_VESSQ</name>
<accession>A0ABD2A8S4</accession>
<reference evidence="1 2" key="1">
    <citation type="journal article" date="2024" name="Ann. Entomol. Soc. Am.">
        <title>Genomic analyses of the southern and eastern yellowjacket wasps (Hymenoptera: Vespidae) reveal evolutionary signatures of social life.</title>
        <authorList>
            <person name="Catto M.A."/>
            <person name="Caine P.B."/>
            <person name="Orr S.E."/>
            <person name="Hunt B.G."/>
            <person name="Goodisman M.A.D."/>
        </authorList>
    </citation>
    <scope>NUCLEOTIDE SEQUENCE [LARGE SCALE GENOMIC DNA]</scope>
    <source>
        <strain evidence="1">233</strain>
        <tissue evidence="1">Head and thorax</tissue>
    </source>
</reference>
<protein>
    <submittedName>
        <fullName evidence="1">ATP-dependent DNA helicase PIF1-like</fullName>
    </submittedName>
</protein>
<organism evidence="1 2">
    <name type="scientific">Vespula squamosa</name>
    <name type="common">Southern yellow jacket</name>
    <name type="synonym">Wasp</name>
    <dbReference type="NCBI Taxonomy" id="30214"/>
    <lineage>
        <taxon>Eukaryota</taxon>
        <taxon>Metazoa</taxon>
        <taxon>Ecdysozoa</taxon>
        <taxon>Arthropoda</taxon>
        <taxon>Hexapoda</taxon>
        <taxon>Insecta</taxon>
        <taxon>Pterygota</taxon>
        <taxon>Neoptera</taxon>
        <taxon>Endopterygota</taxon>
        <taxon>Hymenoptera</taxon>
        <taxon>Apocrita</taxon>
        <taxon>Aculeata</taxon>
        <taxon>Vespoidea</taxon>
        <taxon>Vespidae</taxon>
        <taxon>Vespinae</taxon>
        <taxon>Vespula</taxon>
    </lineage>
</organism>
<comment type="caution">
    <text evidence="1">The sequence shown here is derived from an EMBL/GenBank/DDBJ whole genome shotgun (WGS) entry which is preliminary data.</text>
</comment>
<evidence type="ECO:0000313" key="1">
    <source>
        <dbReference type="EMBL" id="KAL2717026.1"/>
    </source>
</evidence>